<sequence length="255" mass="29606">MSETTDPDTLQQYARCYIMLLIGGYLMTDKSNTLVHHRWLPLLADFQTCQEGHKISIQRCFDYRPTQDYWDWYRGACRVKHLSDQNVLDDSRLFDLPADVQPTVNQSRDALHLLRDVPDRCRCAKEVRDDTRWPTRFEWTDPPPPTVIRDSVNHGIDVIAGATREGHFSPFAEILRSFGQRFVEEIRHVGASETHAEAYCVSLLEIRSSFHRDLLYVFKIFQQLLQYKGHVGSVCMQGIASCSENTQRRVTRSLN</sequence>
<evidence type="ECO:0000313" key="2">
    <source>
        <dbReference type="Proteomes" id="UP000289738"/>
    </source>
</evidence>
<evidence type="ECO:0000313" key="1">
    <source>
        <dbReference type="EMBL" id="RYR03300.1"/>
    </source>
</evidence>
<reference evidence="1 2" key="1">
    <citation type="submission" date="2019-01" db="EMBL/GenBank/DDBJ databases">
        <title>Sequencing of cultivated peanut Arachis hypogaea provides insights into genome evolution and oil improvement.</title>
        <authorList>
            <person name="Chen X."/>
        </authorList>
    </citation>
    <scope>NUCLEOTIDE SEQUENCE [LARGE SCALE GENOMIC DNA]</scope>
    <source>
        <strain evidence="2">cv. Fuhuasheng</strain>
        <tissue evidence="1">Leaves</tissue>
    </source>
</reference>
<dbReference type="Proteomes" id="UP000289738">
    <property type="component" value="Chromosome B06"/>
</dbReference>
<gene>
    <name evidence="1" type="ORF">Ahy_B06g082176</name>
</gene>
<comment type="caution">
    <text evidence="1">The sequence shown here is derived from an EMBL/GenBank/DDBJ whole genome shotgun (WGS) entry which is preliminary data.</text>
</comment>
<organism evidence="1 2">
    <name type="scientific">Arachis hypogaea</name>
    <name type="common">Peanut</name>
    <dbReference type="NCBI Taxonomy" id="3818"/>
    <lineage>
        <taxon>Eukaryota</taxon>
        <taxon>Viridiplantae</taxon>
        <taxon>Streptophyta</taxon>
        <taxon>Embryophyta</taxon>
        <taxon>Tracheophyta</taxon>
        <taxon>Spermatophyta</taxon>
        <taxon>Magnoliopsida</taxon>
        <taxon>eudicotyledons</taxon>
        <taxon>Gunneridae</taxon>
        <taxon>Pentapetalae</taxon>
        <taxon>rosids</taxon>
        <taxon>fabids</taxon>
        <taxon>Fabales</taxon>
        <taxon>Fabaceae</taxon>
        <taxon>Papilionoideae</taxon>
        <taxon>50 kb inversion clade</taxon>
        <taxon>dalbergioids sensu lato</taxon>
        <taxon>Dalbergieae</taxon>
        <taxon>Pterocarpus clade</taxon>
        <taxon>Arachis</taxon>
    </lineage>
</organism>
<name>A0A444YMX2_ARAHY</name>
<accession>A0A444YMX2</accession>
<protein>
    <recommendedName>
        <fullName evidence="3">Aminotransferase-like plant mobile domain-containing protein</fullName>
    </recommendedName>
</protein>
<proteinExistence type="predicted"/>
<dbReference type="AlphaFoldDB" id="A0A444YMX2"/>
<evidence type="ECO:0008006" key="3">
    <source>
        <dbReference type="Google" id="ProtNLM"/>
    </source>
</evidence>
<dbReference type="EMBL" id="SDMP01000016">
    <property type="protein sequence ID" value="RYR03300.1"/>
    <property type="molecule type" value="Genomic_DNA"/>
</dbReference>
<keyword evidence="2" id="KW-1185">Reference proteome</keyword>